<dbReference type="GO" id="GO:0008270">
    <property type="term" value="F:zinc ion binding"/>
    <property type="evidence" value="ECO:0007669"/>
    <property type="project" value="UniProtKB-KW"/>
</dbReference>
<dbReference type="PANTHER" id="PTHR33680:SF7">
    <property type="entry name" value="OS02G0474200 PROTEIN"/>
    <property type="match status" value="1"/>
</dbReference>
<sequence>MQRRFSGIEFVSHSAMSSCGSQPGGRECLLVVPCPECGLPVKRLVSGTKKNPERVFYRCINKNTTCNFWKWENDYVRYLRNANIAIPSVQSEVVRSLERLDRLQAELDSLTLQLKKKCHHDEGVIKGLVRSLDKFRMFNCIISIAIVTLVIVVVTAFGRLDM</sequence>
<name>A0A9Q0HYQ6_9POAL</name>
<dbReference type="PROSITE" id="PS51999">
    <property type="entry name" value="ZF_GRF"/>
    <property type="match status" value="1"/>
</dbReference>
<evidence type="ECO:0000256" key="2">
    <source>
        <dbReference type="ARBA" id="ARBA00022771"/>
    </source>
</evidence>
<protein>
    <recommendedName>
        <fullName evidence="7">GRF-type domain-containing protein</fullName>
    </recommendedName>
</protein>
<keyword evidence="2 4" id="KW-0863">Zinc-finger</keyword>
<dbReference type="Proteomes" id="UP001151287">
    <property type="component" value="Unassembled WGS sequence"/>
</dbReference>
<dbReference type="AlphaFoldDB" id="A0A9Q0HYQ6"/>
<keyword evidence="6" id="KW-0472">Membrane</keyword>
<evidence type="ECO:0000256" key="4">
    <source>
        <dbReference type="PROSITE-ProRule" id="PRU01343"/>
    </source>
</evidence>
<evidence type="ECO:0000313" key="9">
    <source>
        <dbReference type="Proteomes" id="UP001151287"/>
    </source>
</evidence>
<dbReference type="Pfam" id="PF06839">
    <property type="entry name" value="Zn_ribbon_GRF"/>
    <property type="match status" value="1"/>
</dbReference>
<keyword evidence="6" id="KW-0812">Transmembrane</keyword>
<evidence type="ECO:0000256" key="5">
    <source>
        <dbReference type="SAM" id="Coils"/>
    </source>
</evidence>
<dbReference type="InterPro" id="IPR010666">
    <property type="entry name" value="Znf_GRF"/>
</dbReference>
<reference evidence="8" key="1">
    <citation type="journal article" date="2022" name="Cell">
        <title>Repeat-based holocentromeres influence genome architecture and karyotype evolution.</title>
        <authorList>
            <person name="Hofstatter P.G."/>
            <person name="Thangavel G."/>
            <person name="Lux T."/>
            <person name="Neumann P."/>
            <person name="Vondrak T."/>
            <person name="Novak P."/>
            <person name="Zhang M."/>
            <person name="Costa L."/>
            <person name="Castellani M."/>
            <person name="Scott A."/>
            <person name="Toegelov H."/>
            <person name="Fuchs J."/>
            <person name="Mata-Sucre Y."/>
            <person name="Dias Y."/>
            <person name="Vanzela A.L.L."/>
            <person name="Huettel B."/>
            <person name="Almeida C.C.S."/>
            <person name="Simkova H."/>
            <person name="Souza G."/>
            <person name="Pedrosa-Harand A."/>
            <person name="Macas J."/>
            <person name="Mayer K.F.X."/>
            <person name="Houben A."/>
            <person name="Marques A."/>
        </authorList>
    </citation>
    <scope>NUCLEOTIDE SEQUENCE</scope>
    <source>
        <strain evidence="8">RhyBre1mFocal</strain>
    </source>
</reference>
<gene>
    <name evidence="8" type="ORF">LUZ63_002694</name>
</gene>
<proteinExistence type="predicted"/>
<keyword evidence="6" id="KW-1133">Transmembrane helix</keyword>
<evidence type="ECO:0000313" key="8">
    <source>
        <dbReference type="EMBL" id="KAJ1702915.1"/>
    </source>
</evidence>
<feature type="coiled-coil region" evidence="5">
    <location>
        <begin position="93"/>
        <end position="120"/>
    </location>
</feature>
<dbReference type="OrthoDB" id="662982at2759"/>
<accession>A0A9Q0HYQ6</accession>
<evidence type="ECO:0000259" key="7">
    <source>
        <dbReference type="PROSITE" id="PS51999"/>
    </source>
</evidence>
<keyword evidence="5" id="KW-0175">Coiled coil</keyword>
<organism evidence="8 9">
    <name type="scientific">Rhynchospora breviuscula</name>
    <dbReference type="NCBI Taxonomy" id="2022672"/>
    <lineage>
        <taxon>Eukaryota</taxon>
        <taxon>Viridiplantae</taxon>
        <taxon>Streptophyta</taxon>
        <taxon>Embryophyta</taxon>
        <taxon>Tracheophyta</taxon>
        <taxon>Spermatophyta</taxon>
        <taxon>Magnoliopsida</taxon>
        <taxon>Liliopsida</taxon>
        <taxon>Poales</taxon>
        <taxon>Cyperaceae</taxon>
        <taxon>Cyperoideae</taxon>
        <taxon>Rhynchosporeae</taxon>
        <taxon>Rhynchospora</taxon>
    </lineage>
</organism>
<keyword evidence="9" id="KW-1185">Reference proteome</keyword>
<keyword evidence="1" id="KW-0479">Metal-binding</keyword>
<dbReference type="PANTHER" id="PTHR33680">
    <property type="entry name" value="OS07G0190500 PROTEIN"/>
    <property type="match status" value="1"/>
</dbReference>
<keyword evidence="3" id="KW-0862">Zinc</keyword>
<evidence type="ECO:0000256" key="3">
    <source>
        <dbReference type="ARBA" id="ARBA00022833"/>
    </source>
</evidence>
<dbReference type="EMBL" id="JAMQYH010000001">
    <property type="protein sequence ID" value="KAJ1702915.1"/>
    <property type="molecule type" value="Genomic_DNA"/>
</dbReference>
<feature type="domain" description="GRF-type" evidence="7">
    <location>
        <begin position="34"/>
        <end position="75"/>
    </location>
</feature>
<feature type="transmembrane region" description="Helical" evidence="6">
    <location>
        <begin position="137"/>
        <end position="157"/>
    </location>
</feature>
<evidence type="ECO:0000256" key="6">
    <source>
        <dbReference type="SAM" id="Phobius"/>
    </source>
</evidence>
<comment type="caution">
    <text evidence="8">The sequence shown here is derived from an EMBL/GenBank/DDBJ whole genome shotgun (WGS) entry which is preliminary data.</text>
</comment>
<evidence type="ECO:0000256" key="1">
    <source>
        <dbReference type="ARBA" id="ARBA00022723"/>
    </source>
</evidence>